<dbReference type="InterPro" id="IPR043322">
    <property type="entry name" value="CtBP"/>
</dbReference>
<dbReference type="OrthoDB" id="9805416at2"/>
<evidence type="ECO:0000256" key="4">
    <source>
        <dbReference type="RuleBase" id="RU003719"/>
    </source>
</evidence>
<dbReference type="GO" id="GO:0016616">
    <property type="term" value="F:oxidoreductase activity, acting on the CH-OH group of donors, NAD or NADP as acceptor"/>
    <property type="evidence" value="ECO:0007669"/>
    <property type="project" value="InterPro"/>
</dbReference>
<keyword evidence="2 4" id="KW-0560">Oxidoreductase</keyword>
<dbReference type="Pfam" id="PF02826">
    <property type="entry name" value="2-Hacid_dh_C"/>
    <property type="match status" value="1"/>
</dbReference>
<gene>
    <name evidence="7" type="ORF">GT003_26535</name>
</gene>
<comment type="similarity">
    <text evidence="1 4">Belongs to the D-isomer specific 2-hydroxyacid dehydrogenase family.</text>
</comment>
<evidence type="ECO:0000256" key="1">
    <source>
        <dbReference type="ARBA" id="ARBA00005854"/>
    </source>
</evidence>
<proteinExistence type="inferred from homology"/>
<accession>A0A7X5C3Q0</accession>
<keyword evidence="3" id="KW-0520">NAD</keyword>
<dbReference type="SUPFAM" id="SSF52283">
    <property type="entry name" value="Formate/glycerate dehydrogenase catalytic domain-like"/>
    <property type="match status" value="1"/>
</dbReference>
<dbReference type="PANTHER" id="PTHR43761:SF1">
    <property type="entry name" value="D-ISOMER SPECIFIC 2-HYDROXYACID DEHYDROGENASE CATALYTIC DOMAIN-CONTAINING PROTEIN-RELATED"/>
    <property type="match status" value="1"/>
</dbReference>
<dbReference type="GO" id="GO:0051287">
    <property type="term" value="F:NAD binding"/>
    <property type="evidence" value="ECO:0007669"/>
    <property type="project" value="InterPro"/>
</dbReference>
<evidence type="ECO:0000313" key="8">
    <source>
        <dbReference type="Proteomes" id="UP000558113"/>
    </source>
</evidence>
<evidence type="ECO:0000313" key="7">
    <source>
        <dbReference type="EMBL" id="NBC72570.1"/>
    </source>
</evidence>
<dbReference type="Proteomes" id="UP000558113">
    <property type="component" value="Unassembled WGS sequence"/>
</dbReference>
<comment type="caution">
    <text evidence="7">The sequence shown here is derived from an EMBL/GenBank/DDBJ whole genome shotgun (WGS) entry which is preliminary data.</text>
</comment>
<dbReference type="InterPro" id="IPR036291">
    <property type="entry name" value="NAD(P)-bd_dom_sf"/>
</dbReference>
<organism evidence="7 8">
    <name type="scientific">Paenibacillus sacheonensis</name>
    <dbReference type="NCBI Taxonomy" id="742054"/>
    <lineage>
        <taxon>Bacteria</taxon>
        <taxon>Bacillati</taxon>
        <taxon>Bacillota</taxon>
        <taxon>Bacilli</taxon>
        <taxon>Bacillales</taxon>
        <taxon>Paenibacillaceae</taxon>
        <taxon>Paenibacillus</taxon>
    </lineage>
</organism>
<dbReference type="InterPro" id="IPR050418">
    <property type="entry name" value="D-iso_2-hydroxyacid_DH_PdxB"/>
</dbReference>
<feature type="domain" description="D-isomer specific 2-hydroxyacid dehydrogenase catalytic" evidence="5">
    <location>
        <begin position="26"/>
        <end position="321"/>
    </location>
</feature>
<protein>
    <submittedName>
        <fullName evidence="7">C-terminal binding protein</fullName>
    </submittedName>
</protein>
<evidence type="ECO:0000259" key="5">
    <source>
        <dbReference type="Pfam" id="PF00389"/>
    </source>
</evidence>
<dbReference type="Pfam" id="PF00389">
    <property type="entry name" value="2-Hacid_dh"/>
    <property type="match status" value="1"/>
</dbReference>
<name>A0A7X5C3Q0_9BACL</name>
<evidence type="ECO:0000256" key="3">
    <source>
        <dbReference type="ARBA" id="ARBA00023027"/>
    </source>
</evidence>
<sequence length="329" mass="36124">MSTSNRWTAAVTDHAFPDLRQEEAILRPMGFDFRVGQCRTPEETAAFCADADAILTQWAPITAEVIEGLSRCKIIVRYGIGVDNVDLEAAKRRGIPVVNVPDYAVQEVADHTLALMLGVVRKIPQVVSQVRHGVWEIAPCRPIMGLAGRVLGTAGFGNIARAVIRRAQAFGMKTIAYDPYVPEHVFAEHGVERVDWEGLLGQSDILSPHLPLTEKTRHAINRDAFARMKPEAYLVNTSRGGIVNADDLAEALQEGMIAGAALDVLEVEPILPDSPLLQLDQCLVTSHCAWYSEDSLLLLQKYAALEIARLFEGGRPLHIVNQVEPRPIA</sequence>
<evidence type="ECO:0000256" key="2">
    <source>
        <dbReference type="ARBA" id="ARBA00023002"/>
    </source>
</evidence>
<dbReference type="RefSeq" id="WP_161703696.1">
    <property type="nucleotide sequence ID" value="NZ_JAAAMU010000020.1"/>
</dbReference>
<dbReference type="InterPro" id="IPR006139">
    <property type="entry name" value="D-isomer_2_OHA_DH_cat_dom"/>
</dbReference>
<dbReference type="CDD" id="cd05299">
    <property type="entry name" value="CtBP_dh"/>
    <property type="match status" value="1"/>
</dbReference>
<keyword evidence="8" id="KW-1185">Reference proteome</keyword>
<dbReference type="InterPro" id="IPR006140">
    <property type="entry name" value="D-isomer_DH_NAD-bd"/>
</dbReference>
<dbReference type="FunFam" id="3.40.50.720:FF:000203">
    <property type="entry name" value="D-3-phosphoglycerate dehydrogenase (SerA)"/>
    <property type="match status" value="1"/>
</dbReference>
<dbReference type="Gene3D" id="3.40.50.720">
    <property type="entry name" value="NAD(P)-binding Rossmann-like Domain"/>
    <property type="match status" value="2"/>
</dbReference>
<dbReference type="PANTHER" id="PTHR43761">
    <property type="entry name" value="D-ISOMER SPECIFIC 2-HYDROXYACID DEHYDROGENASE FAMILY PROTEIN (AFU_ORTHOLOGUE AFUA_1G13630)"/>
    <property type="match status" value="1"/>
</dbReference>
<dbReference type="AlphaFoldDB" id="A0A7X5C3Q0"/>
<evidence type="ECO:0000259" key="6">
    <source>
        <dbReference type="Pfam" id="PF02826"/>
    </source>
</evidence>
<feature type="domain" description="D-isomer specific 2-hydroxyacid dehydrogenase NAD-binding" evidence="6">
    <location>
        <begin position="113"/>
        <end position="289"/>
    </location>
</feature>
<dbReference type="SUPFAM" id="SSF51735">
    <property type="entry name" value="NAD(P)-binding Rossmann-fold domains"/>
    <property type="match status" value="1"/>
</dbReference>
<dbReference type="GO" id="GO:0003714">
    <property type="term" value="F:transcription corepressor activity"/>
    <property type="evidence" value="ECO:0007669"/>
    <property type="project" value="InterPro"/>
</dbReference>
<dbReference type="EMBL" id="JAAAMU010000020">
    <property type="protein sequence ID" value="NBC72570.1"/>
    <property type="molecule type" value="Genomic_DNA"/>
</dbReference>
<reference evidence="7 8" key="1">
    <citation type="submission" date="2020-01" db="EMBL/GenBank/DDBJ databases">
        <title>Paenibacillus soybeanensis sp. nov. isolated from the nodules of soybean (Glycine max(L.) Merr).</title>
        <authorList>
            <person name="Wang H."/>
        </authorList>
    </citation>
    <scope>NUCLEOTIDE SEQUENCE [LARGE SCALE GENOMIC DNA]</scope>
    <source>
        <strain evidence="7 8">DSM 23054</strain>
    </source>
</reference>